<keyword evidence="3" id="KW-1185">Reference proteome</keyword>
<reference evidence="2 3" key="1">
    <citation type="submission" date="2019-09" db="EMBL/GenBank/DDBJ databases">
        <title>Bird 10,000 Genomes (B10K) Project - Family phase.</title>
        <authorList>
            <person name="Zhang G."/>
        </authorList>
    </citation>
    <scope>NUCLEOTIDE SEQUENCE [LARGE SCALE GENOMIC DNA]</scope>
    <source>
        <strain evidence="2">OUT-0055</strain>
        <tissue evidence="2">Blood</tissue>
    </source>
</reference>
<dbReference type="Proteomes" id="UP000518911">
    <property type="component" value="Unassembled WGS sequence"/>
</dbReference>
<feature type="compositionally biased region" description="Acidic residues" evidence="1">
    <location>
        <begin position="1"/>
        <end position="22"/>
    </location>
</feature>
<dbReference type="EMBL" id="VZUJ01106629">
    <property type="protein sequence ID" value="NXV80617.1"/>
    <property type="molecule type" value="Genomic_DNA"/>
</dbReference>
<dbReference type="PANTHER" id="PTHR10656">
    <property type="entry name" value="CELL FATE DETERMINING PROTEIN MAB21-RELATED"/>
    <property type="match status" value="1"/>
</dbReference>
<feature type="region of interest" description="Disordered" evidence="1">
    <location>
        <begin position="1"/>
        <end position="28"/>
    </location>
</feature>
<evidence type="ECO:0000313" key="3">
    <source>
        <dbReference type="Proteomes" id="UP000518911"/>
    </source>
</evidence>
<evidence type="ECO:0000313" key="2">
    <source>
        <dbReference type="EMBL" id="NXV80617.1"/>
    </source>
</evidence>
<feature type="non-terminal residue" evidence="2">
    <location>
        <position position="311"/>
    </location>
</feature>
<organism evidence="2 3">
    <name type="scientific">Atlantisia rogersi</name>
    <name type="common">Inaccessible Island rail</name>
    <dbReference type="NCBI Taxonomy" id="2478892"/>
    <lineage>
        <taxon>Eukaryota</taxon>
        <taxon>Metazoa</taxon>
        <taxon>Chordata</taxon>
        <taxon>Craniata</taxon>
        <taxon>Vertebrata</taxon>
        <taxon>Euteleostomi</taxon>
        <taxon>Archelosauria</taxon>
        <taxon>Archosauria</taxon>
        <taxon>Dinosauria</taxon>
        <taxon>Saurischia</taxon>
        <taxon>Theropoda</taxon>
        <taxon>Coelurosauria</taxon>
        <taxon>Aves</taxon>
        <taxon>Neognathae</taxon>
        <taxon>Neoaves</taxon>
        <taxon>Gruiformes</taxon>
        <taxon>Rallidae</taxon>
        <taxon>Atlantisia</taxon>
    </lineage>
</organism>
<feature type="non-terminal residue" evidence="2">
    <location>
        <position position="1"/>
    </location>
</feature>
<sequence>LEEDEEEEEQEEEEGEGEDSDGEGDRGRIFSKCVQWPKQNLTYWSRVVKELVGGLFLLLQDLFSDQFLPVLQPATGVGSAFEGWSPQEDGAPYSMLVPLKAPRGHVFHQEPGTPGEIPAKHACIRMELECTCMNEQLVGNMLYFLHHSEEELKRNQSPSLLHTLCTGSYLDVQKTMCCLKTFVSLAWVVLLQSRCFHMKLLPSSCSGKLKLKNASKRTFFADIMFGVQQGDLDVFVCSQSTENSFTSNMMWPETYAVAGVKFFRCMARQTAWDTIHLRYLQLCAHILVGTGFSTYVFKTAVMHLLTTIPLS</sequence>
<comment type="caution">
    <text evidence="2">The sequence shown here is derived from an EMBL/GenBank/DDBJ whole genome shotgun (WGS) entry which is preliminary data.</text>
</comment>
<dbReference type="OrthoDB" id="9034619at2759"/>
<evidence type="ECO:0000256" key="1">
    <source>
        <dbReference type="SAM" id="MobiDB-lite"/>
    </source>
</evidence>
<protein>
    <submittedName>
        <fullName evidence="2">IPIL1 protein</fullName>
    </submittedName>
</protein>
<dbReference type="PANTHER" id="PTHR10656:SF40">
    <property type="entry name" value="INOSITOL 1,4,5-TRISPHOSPHATE RECEPTOR-INTERACTING PROTEIN-LIKE 1"/>
    <property type="match status" value="1"/>
</dbReference>
<dbReference type="AlphaFoldDB" id="A0A7L3WWR5"/>
<name>A0A7L3WWR5_9GRUI</name>
<dbReference type="GO" id="GO:0016020">
    <property type="term" value="C:membrane"/>
    <property type="evidence" value="ECO:0007669"/>
    <property type="project" value="TreeGrafter"/>
</dbReference>
<gene>
    <name evidence="2" type="primary">Itpripl1_5</name>
    <name evidence="2" type="ORF">ATLROG_R10729</name>
</gene>
<accession>A0A7L3WWR5</accession>
<proteinExistence type="predicted"/>